<feature type="region of interest" description="Disordered" evidence="2">
    <location>
        <begin position="1"/>
        <end position="45"/>
    </location>
</feature>
<feature type="coiled-coil region" evidence="1">
    <location>
        <begin position="221"/>
        <end position="248"/>
    </location>
</feature>
<gene>
    <name evidence="4" type="primary">LOC114246640</name>
</gene>
<evidence type="ECO:0000256" key="1">
    <source>
        <dbReference type="SAM" id="Coils"/>
    </source>
</evidence>
<reference evidence="4" key="1">
    <citation type="submission" date="2025-08" db="UniProtKB">
        <authorList>
            <consortium name="RefSeq"/>
        </authorList>
    </citation>
    <scope>IDENTIFICATION</scope>
    <source>
        <tissue evidence="4">Silk gland</tissue>
    </source>
</reference>
<evidence type="ECO:0000313" key="4">
    <source>
        <dbReference type="RefSeq" id="XP_028035082.1"/>
    </source>
</evidence>
<dbReference type="GeneID" id="114246640"/>
<name>A0A6J2K261_BOMMA</name>
<dbReference type="RefSeq" id="XP_028035082.1">
    <property type="nucleotide sequence ID" value="XM_028179281.1"/>
</dbReference>
<accession>A0A6J2K261</accession>
<evidence type="ECO:0000256" key="2">
    <source>
        <dbReference type="SAM" id="MobiDB-lite"/>
    </source>
</evidence>
<sequence>MSDRTKPFAAPSSKLAVRNKRPPTASGASSSRKVPSTVVKEKTRSKLNSTTIGESDISVLKTEMPDFEPENRAIAYGKFLRAMLEECLVDEKIEREETQIDVQMAQLADRFQKTIDHLDKTNRRIKEINFVAEQKRLIDLKSKDCEKFYDITSNSNTVQLLESLKNTEQSCLDQLQTKNIDFGYDKESGHKLLLDAVTDAIEGLENIKKHSNLDIDKFKEYEKTQKSLVELEKERHDLDRLRTDFEKKFPDLTEKLLEEVSEKIAQVMNTDE</sequence>
<organism evidence="3 4">
    <name type="scientific">Bombyx mandarina</name>
    <name type="common">Wild silk moth</name>
    <name type="synonym">Wild silkworm</name>
    <dbReference type="NCBI Taxonomy" id="7092"/>
    <lineage>
        <taxon>Eukaryota</taxon>
        <taxon>Metazoa</taxon>
        <taxon>Ecdysozoa</taxon>
        <taxon>Arthropoda</taxon>
        <taxon>Hexapoda</taxon>
        <taxon>Insecta</taxon>
        <taxon>Pterygota</taxon>
        <taxon>Neoptera</taxon>
        <taxon>Endopterygota</taxon>
        <taxon>Lepidoptera</taxon>
        <taxon>Glossata</taxon>
        <taxon>Ditrysia</taxon>
        <taxon>Bombycoidea</taxon>
        <taxon>Bombycidae</taxon>
        <taxon>Bombycinae</taxon>
        <taxon>Bombyx</taxon>
    </lineage>
</organism>
<dbReference type="Proteomes" id="UP000504629">
    <property type="component" value="Unplaced"/>
</dbReference>
<dbReference type="OrthoDB" id="417112at2759"/>
<evidence type="ECO:0000313" key="3">
    <source>
        <dbReference type="Proteomes" id="UP000504629"/>
    </source>
</evidence>
<keyword evidence="3" id="KW-1185">Reference proteome</keyword>
<dbReference type="AlphaFoldDB" id="A0A6J2K261"/>
<proteinExistence type="predicted"/>
<keyword evidence="1" id="KW-0175">Coiled coil</keyword>
<protein>
    <submittedName>
        <fullName evidence="4">Uncharacterized protein LOC114246640 isoform X2</fullName>
    </submittedName>
</protein>